<reference evidence="1 2" key="1">
    <citation type="submission" date="2020-08" db="EMBL/GenBank/DDBJ databases">
        <title>Sequencing the genomes of 1000 actinobacteria strains.</title>
        <authorList>
            <person name="Klenk H.-P."/>
        </authorList>
    </citation>
    <scope>NUCLEOTIDE SEQUENCE [LARGE SCALE GENOMIC DNA]</scope>
    <source>
        <strain evidence="1 2">DSM 44230</strain>
    </source>
</reference>
<dbReference type="EMBL" id="JACHMH010000001">
    <property type="protein sequence ID" value="MBB4679917.1"/>
    <property type="molecule type" value="Genomic_DNA"/>
</dbReference>
<protein>
    <submittedName>
        <fullName evidence="1">Uncharacterized protein</fullName>
    </submittedName>
</protein>
<accession>A0A7W7CEU8</accession>
<dbReference type="RefSeq" id="WP_185005610.1">
    <property type="nucleotide sequence ID" value="NZ_BAAAUI010000017.1"/>
</dbReference>
<name>A0A7W7CEU8_9PSEU</name>
<dbReference type="Proteomes" id="UP000533598">
    <property type="component" value="Unassembled WGS sequence"/>
</dbReference>
<comment type="caution">
    <text evidence="1">The sequence shown here is derived from an EMBL/GenBank/DDBJ whole genome shotgun (WGS) entry which is preliminary data.</text>
</comment>
<keyword evidence="2" id="KW-1185">Reference proteome</keyword>
<sequence>MSAFSDALRTAITARGLSLARLRHHLRHRDLPVSVATLSYWQSGACRPERPVSLRAVLALEDILGLSRNSLITLLGPPRPRGRWLDHVPGSLPLDRVCPVHADVATLLDWIQHRPDGDLAWLSQHDRIVLGPDREERVIQGQVVLAARRDGVDRHVAVYHSDSPLLPDIRVARQCRIGRVREDRATGLTAVELIFERRLAAGETYVLEYELAYSAGGPLATEYHRGVRFPIRSYLLQIQFDPATLPARCHRIWRPDIGTPWADLAELPLTRWGATHLVQADARPGGHGIRWEWE</sequence>
<proteinExistence type="predicted"/>
<dbReference type="AlphaFoldDB" id="A0A7W7CEU8"/>
<evidence type="ECO:0000313" key="1">
    <source>
        <dbReference type="EMBL" id="MBB4679917.1"/>
    </source>
</evidence>
<gene>
    <name evidence="1" type="ORF">HNR67_006035</name>
</gene>
<evidence type="ECO:0000313" key="2">
    <source>
        <dbReference type="Proteomes" id="UP000533598"/>
    </source>
</evidence>
<organism evidence="1 2">
    <name type="scientific">Crossiella cryophila</name>
    <dbReference type="NCBI Taxonomy" id="43355"/>
    <lineage>
        <taxon>Bacteria</taxon>
        <taxon>Bacillati</taxon>
        <taxon>Actinomycetota</taxon>
        <taxon>Actinomycetes</taxon>
        <taxon>Pseudonocardiales</taxon>
        <taxon>Pseudonocardiaceae</taxon>
        <taxon>Crossiella</taxon>
    </lineage>
</organism>